<accession>A0A5C6SD39</accession>
<evidence type="ECO:0000313" key="2">
    <source>
        <dbReference type="Proteomes" id="UP000321331"/>
    </source>
</evidence>
<gene>
    <name evidence="1" type="ORF">FocTR4_00016211</name>
</gene>
<organism evidence="1 2">
    <name type="scientific">Fusarium oxysporum f. sp. cubense</name>
    <dbReference type="NCBI Taxonomy" id="61366"/>
    <lineage>
        <taxon>Eukaryota</taxon>
        <taxon>Fungi</taxon>
        <taxon>Dikarya</taxon>
        <taxon>Ascomycota</taxon>
        <taxon>Pezizomycotina</taxon>
        <taxon>Sordariomycetes</taxon>
        <taxon>Hypocreomycetidae</taxon>
        <taxon>Hypocreales</taxon>
        <taxon>Nectriaceae</taxon>
        <taxon>Fusarium</taxon>
        <taxon>Fusarium oxysporum species complex</taxon>
    </lineage>
</organism>
<proteinExistence type="predicted"/>
<sequence>MNSISPLCSLPTEILLMVMECLESPISIRAFAFSYPRALLLFQKHRRNLLDPALQAFNRMYPTDELLEDAVLICRLRSTMRNVVFLSPLEARQRAHEAESHGPLNRRDWYNLSLLCELSSLNNEMDHFISRYSIHAWNKIQGDSRRECSRCFGSPDVMPYQAITLSIEELERLQEAFFDFEIQRHHLAYDKLLLHQTQLQQGMLLPIYNEKSFPAGHQEDDGIEGSCLSIFCFIFQCYGELIRQVDEQLELEMPRQTLEPLHSELALATRFLGRTRNEELRYIALLCLQGYVCLRIAEKYTDGDLRIFILNSFMWFCKGGQDHMPDPDGRLGYSLERFTPEYYPKDDTAHEPWSRGRYFWSKFRMLDLRRYTIYGL</sequence>
<dbReference type="EMBL" id="VMNF01000015">
    <property type="protein sequence ID" value="TXB95698.1"/>
    <property type="molecule type" value="Genomic_DNA"/>
</dbReference>
<protein>
    <submittedName>
        <fullName evidence="1">Uncharacterized protein</fullName>
    </submittedName>
</protein>
<comment type="caution">
    <text evidence="1">The sequence shown here is derived from an EMBL/GenBank/DDBJ whole genome shotgun (WGS) entry which is preliminary data.</text>
</comment>
<name>A0A5C6SD39_FUSOC</name>
<dbReference type="Proteomes" id="UP000321331">
    <property type="component" value="Unassembled WGS sequence"/>
</dbReference>
<dbReference type="AlphaFoldDB" id="A0A5C6SD39"/>
<reference evidence="1 2" key="1">
    <citation type="submission" date="2019-07" db="EMBL/GenBank/DDBJ databases">
        <title>The First High-Quality Draft Genome Sequence of the Causal Agent of the Current Panama Disease Epidemic.</title>
        <authorList>
            <person name="Warmington R.J."/>
            <person name="Kay W."/>
            <person name="Jeffries A."/>
            <person name="Bebber D."/>
            <person name="Moore K."/>
            <person name="Studholme D.J."/>
        </authorList>
    </citation>
    <scope>NUCLEOTIDE SEQUENCE [LARGE SCALE GENOMIC DNA]</scope>
    <source>
        <strain evidence="1 2">TR4</strain>
    </source>
</reference>
<evidence type="ECO:0000313" key="1">
    <source>
        <dbReference type="EMBL" id="TXB95698.1"/>
    </source>
</evidence>